<protein>
    <submittedName>
        <fullName evidence="3">tRNA pseudouridine32 synthase / 23S rRNA pseudouridine746 synthase</fullName>
    </submittedName>
</protein>
<gene>
    <name evidence="3" type="ORF">SAMN02927937_01052</name>
</gene>
<dbReference type="PANTHER" id="PTHR21600">
    <property type="entry name" value="MITOCHONDRIAL RNA PSEUDOURIDINE SYNTHASE"/>
    <property type="match status" value="1"/>
</dbReference>
<dbReference type="PANTHER" id="PTHR21600:SF89">
    <property type="entry name" value="RIBOSOMAL LARGE SUBUNIT PSEUDOURIDINE SYNTHASE A"/>
    <property type="match status" value="1"/>
</dbReference>
<reference evidence="3 4" key="1">
    <citation type="submission" date="2016-10" db="EMBL/GenBank/DDBJ databases">
        <authorList>
            <person name="de Groot N.N."/>
        </authorList>
    </citation>
    <scope>NUCLEOTIDE SEQUENCE [LARGE SCALE GENOMIC DNA]</scope>
    <source>
        <strain evidence="3 4">CGMCC 1.10825</strain>
    </source>
</reference>
<dbReference type="Gene3D" id="3.30.2350.10">
    <property type="entry name" value="Pseudouridine synthase"/>
    <property type="match status" value="1"/>
</dbReference>
<feature type="domain" description="Pseudouridine synthase RsuA/RluA-like" evidence="2">
    <location>
        <begin position="370"/>
        <end position="517"/>
    </location>
</feature>
<evidence type="ECO:0000313" key="3">
    <source>
        <dbReference type="EMBL" id="SEH72266.1"/>
    </source>
</evidence>
<feature type="coiled-coil region" evidence="1">
    <location>
        <begin position="120"/>
        <end position="181"/>
    </location>
</feature>
<dbReference type="CDD" id="cd02869">
    <property type="entry name" value="PseudoU_synth_RluA_like"/>
    <property type="match status" value="1"/>
</dbReference>
<dbReference type="RefSeq" id="WP_091097078.1">
    <property type="nucleotide sequence ID" value="NZ_FNXE01000011.1"/>
</dbReference>
<dbReference type="Pfam" id="PF00849">
    <property type="entry name" value="PseudoU_synth_2"/>
    <property type="match status" value="1"/>
</dbReference>
<keyword evidence="1" id="KW-0175">Coiled coil</keyword>
<evidence type="ECO:0000259" key="2">
    <source>
        <dbReference type="Pfam" id="PF00849"/>
    </source>
</evidence>
<sequence>MNFLSSTEIPCFIPFKEDISHIALPSKLNFPFYYDVHPLCEIAAKQVQIFLDQSSNLPHNFGLNNHTELLPIGKMFGVLIVENKGTIGFLAAYSGKLANSNNIAFFVPPVFDMLTQDGYFLKKEEELNDINRQIELLENDINLSAFQKDLEEIRTTSKIAIDDFKALMKQHKLQRQNKRNKLKNGFSREEQQQLEAELIKQSLYDKHLLRTLTNDFLTKESELNEKIAVFTQKIDLLKDERKTKSNALQNWLFTNYTFLNSKKEEKSLLEIFKNALHSQPPAGAGECCAPKLFQYAYKHNLKPIALAEFWWGQSPKSEVRKHGQFYPSCWGKCEPILGHMLQGLQVEENPFLKNPAENKELEIVYDDPYIVVINKPAEFLSVPGIHISDSVYERIKNRYPHATGPLIVHRLDMSTSGLMVLAKNKEIHENLQKQFIKRKVKKSYIALLDGFVTQESGTIDLPLRVDLDDRPRQVVCEQYGKKAITVFKVLAKSEDSTRIQYFPVTGRTHQLRVHSAHKSGLNAAIKGDDLYGKKANRLHLHANQLEFYHPVSKEWVSFSAAPDF</sequence>
<dbReference type="InterPro" id="IPR006145">
    <property type="entry name" value="PsdUridine_synth_RsuA/RluA"/>
</dbReference>
<dbReference type="GO" id="GO:0140098">
    <property type="term" value="F:catalytic activity, acting on RNA"/>
    <property type="evidence" value="ECO:0007669"/>
    <property type="project" value="UniProtKB-ARBA"/>
</dbReference>
<evidence type="ECO:0000256" key="1">
    <source>
        <dbReference type="SAM" id="Coils"/>
    </source>
</evidence>
<keyword evidence="4" id="KW-1185">Reference proteome</keyword>
<dbReference type="OrthoDB" id="9807829at2"/>
<organism evidence="3 4">
    <name type="scientific">Paenimyroides marinum</name>
    <dbReference type="NCBI Taxonomy" id="1159016"/>
    <lineage>
        <taxon>Bacteria</taxon>
        <taxon>Pseudomonadati</taxon>
        <taxon>Bacteroidota</taxon>
        <taxon>Flavobacteriia</taxon>
        <taxon>Flavobacteriales</taxon>
        <taxon>Flavobacteriaceae</taxon>
        <taxon>Paenimyroides</taxon>
    </lineage>
</organism>
<dbReference type="PROSITE" id="PS01129">
    <property type="entry name" value="PSI_RLU"/>
    <property type="match status" value="1"/>
</dbReference>
<dbReference type="InterPro" id="IPR006224">
    <property type="entry name" value="PsdUridine_synth_RluA-like_CS"/>
</dbReference>
<dbReference type="InterPro" id="IPR050188">
    <property type="entry name" value="RluA_PseudoU_synthase"/>
</dbReference>
<proteinExistence type="predicted"/>
<dbReference type="EMBL" id="FNXE01000011">
    <property type="protein sequence ID" value="SEH72266.1"/>
    <property type="molecule type" value="Genomic_DNA"/>
</dbReference>
<dbReference type="GO" id="GO:0003723">
    <property type="term" value="F:RNA binding"/>
    <property type="evidence" value="ECO:0007669"/>
    <property type="project" value="InterPro"/>
</dbReference>
<name>A0A1H6KG62_9FLAO</name>
<dbReference type="InterPro" id="IPR020103">
    <property type="entry name" value="PsdUridine_synth_cat_dom_sf"/>
</dbReference>
<dbReference type="GO" id="GO:0009982">
    <property type="term" value="F:pseudouridine synthase activity"/>
    <property type="evidence" value="ECO:0007669"/>
    <property type="project" value="InterPro"/>
</dbReference>
<dbReference type="STRING" id="1159016.SAMN02927937_01052"/>
<evidence type="ECO:0000313" key="4">
    <source>
        <dbReference type="Proteomes" id="UP000199634"/>
    </source>
</evidence>
<dbReference type="SUPFAM" id="SSF55120">
    <property type="entry name" value="Pseudouridine synthase"/>
    <property type="match status" value="1"/>
</dbReference>
<dbReference type="Proteomes" id="UP000199634">
    <property type="component" value="Unassembled WGS sequence"/>
</dbReference>
<dbReference type="GO" id="GO:0000455">
    <property type="term" value="P:enzyme-directed rRNA pseudouridine synthesis"/>
    <property type="evidence" value="ECO:0007669"/>
    <property type="project" value="TreeGrafter"/>
</dbReference>
<dbReference type="AlphaFoldDB" id="A0A1H6KG62"/>
<accession>A0A1H6KG62</accession>